<protein>
    <submittedName>
        <fullName evidence="12">TonB-dependent receptor</fullName>
    </submittedName>
</protein>
<keyword evidence="3 8" id="KW-1134">Transmembrane beta strand</keyword>
<dbReference type="SUPFAM" id="SSF56935">
    <property type="entry name" value="Porins"/>
    <property type="match status" value="1"/>
</dbReference>
<keyword evidence="7 8" id="KW-0998">Cell outer membrane</keyword>
<evidence type="ECO:0000256" key="9">
    <source>
        <dbReference type="RuleBase" id="RU003357"/>
    </source>
</evidence>
<comment type="similarity">
    <text evidence="8 9">Belongs to the TonB-dependent receptor family.</text>
</comment>
<reference evidence="12 13" key="1">
    <citation type="journal article" date="2020" name="Carbohydr. Polym.">
        <title>Characterization and optimization of production of bacterial cellulose from strain CGMCC 17276 based on whole-genome analysis.</title>
        <authorList>
            <person name="Lu T."/>
            <person name="Gao H."/>
            <person name="Liao B."/>
            <person name="Wu J."/>
            <person name="Zhang W."/>
            <person name="Huang J."/>
            <person name="Liu M."/>
            <person name="Huang J."/>
            <person name="Chang Z."/>
            <person name="Jin M."/>
            <person name="Yi Z."/>
            <person name="Jiang D."/>
        </authorList>
    </citation>
    <scope>NUCLEOTIDE SEQUENCE [LARGE SCALE GENOMIC DNA]</scope>
    <source>
        <strain evidence="12 13">CGMCC 17276</strain>
    </source>
</reference>
<evidence type="ECO:0000256" key="5">
    <source>
        <dbReference type="ARBA" id="ARBA00023077"/>
    </source>
</evidence>
<keyword evidence="2 8" id="KW-0813">Transport</keyword>
<keyword evidence="4 8" id="KW-0812">Transmembrane</keyword>
<keyword evidence="5 9" id="KW-0798">TonB box</keyword>
<evidence type="ECO:0000313" key="13">
    <source>
        <dbReference type="Proteomes" id="UP000464674"/>
    </source>
</evidence>
<dbReference type="PANTHER" id="PTHR47234:SF3">
    <property type="entry name" value="SECRETIN_TONB SHORT N-TERMINAL DOMAIN-CONTAINING PROTEIN"/>
    <property type="match status" value="1"/>
</dbReference>
<evidence type="ECO:0000259" key="11">
    <source>
        <dbReference type="Pfam" id="PF07715"/>
    </source>
</evidence>
<evidence type="ECO:0000256" key="7">
    <source>
        <dbReference type="ARBA" id="ARBA00023237"/>
    </source>
</evidence>
<sequence length="776" mass="85251">MSPVSVISGAALRRSGQMNLADALTRTNASINVSAMGSDAGALTSAIRMRGLNPNEVLVLVDGKRRHTTANLYADSGPESGSTPVDLNMLPANAIDHIEVLEDGAAAMYGSDAIAGVVNIITKKQDHGFNFSGQTGANAYNGDGWNYQLNADGGMKLGQDGFLHISGQVYHTDHFVANNAHDHRLLGSQPPYAYSKTYTGPNAGKIATNSNKIMSTPEETRENLSIEWGKQFTPGINFYGLITYAHRHSEAYENYRLPNVGYDSSGNDNCTACESIAPYGFSPLETMEENDFAATLGLKGDNFMGFNWDLSTTYGEDIDKIGNKNTLNTSYVNSYGSSPRTARAETYSMTQWTNNLDFRRHFKIGDVVPMTLAFGAEERMESYNITAGEPVSYENGGTQGYAGISPGSAGTWYRDIWAWYMDGDFRLTKKWELDFAGRLEHYTDVGNTENGKISTRYNFNKRVAIRGTISTGFRAPTLAESHFSAVNVSPTGASGLLAADSSAAQAIGATKLKPERSTSVSGGIVLEPVDGFHVEADVYQINLRDRIVQDTNFGGKTLYGNTTQGYIAAQAINQLASLPSGFSDYSDVYADYFTNGASTRTQGVDIKADYLFHLHKYGNLALSMSIDLNRTRLHHNGANLNLADIASITSDNPRSKIILNAYYTYRNWDFNIRQTRYGQTSDMVQYQDWGPNSTVQYSNSALQQFINTPHWMTDIEIGVRFQKNWHFAVGANNVFNVRPRMMSQELNALGAMPYDENSAQIPITGGYYYGRINANF</sequence>
<accession>A0A857FSF4</accession>
<dbReference type="InterPro" id="IPR036942">
    <property type="entry name" value="Beta-barrel_TonB_sf"/>
</dbReference>
<evidence type="ECO:0000256" key="4">
    <source>
        <dbReference type="ARBA" id="ARBA00022692"/>
    </source>
</evidence>
<evidence type="ECO:0000256" key="6">
    <source>
        <dbReference type="ARBA" id="ARBA00023136"/>
    </source>
</evidence>
<feature type="domain" description="TonB-dependent receptor-like beta-barrel" evidence="10">
    <location>
        <begin position="286"/>
        <end position="734"/>
    </location>
</feature>
<dbReference type="EMBL" id="CP041348">
    <property type="protein sequence ID" value="QHC37152.1"/>
    <property type="molecule type" value="Genomic_DNA"/>
</dbReference>
<dbReference type="PANTHER" id="PTHR47234">
    <property type="match status" value="1"/>
</dbReference>
<dbReference type="InterPro" id="IPR037066">
    <property type="entry name" value="Plug_dom_sf"/>
</dbReference>
<evidence type="ECO:0000256" key="8">
    <source>
        <dbReference type="PROSITE-ProRule" id="PRU01360"/>
    </source>
</evidence>
<dbReference type="PROSITE" id="PS52016">
    <property type="entry name" value="TONB_DEPENDENT_REC_3"/>
    <property type="match status" value="1"/>
</dbReference>
<evidence type="ECO:0000256" key="2">
    <source>
        <dbReference type="ARBA" id="ARBA00022448"/>
    </source>
</evidence>
<proteinExistence type="inferred from homology"/>
<name>A0A857FSF4_KOMXY</name>
<dbReference type="Gene3D" id="2.40.170.20">
    <property type="entry name" value="TonB-dependent receptor, beta-barrel domain"/>
    <property type="match status" value="1"/>
</dbReference>
<evidence type="ECO:0000256" key="1">
    <source>
        <dbReference type="ARBA" id="ARBA00004571"/>
    </source>
</evidence>
<dbReference type="Proteomes" id="UP000464674">
    <property type="component" value="Chromosome"/>
</dbReference>
<dbReference type="OrthoDB" id="7483329at2"/>
<feature type="domain" description="TonB-dependent receptor plug" evidence="11">
    <location>
        <begin position="2"/>
        <end position="117"/>
    </location>
</feature>
<evidence type="ECO:0000259" key="10">
    <source>
        <dbReference type="Pfam" id="PF00593"/>
    </source>
</evidence>
<keyword evidence="12" id="KW-0675">Receptor</keyword>
<dbReference type="AlphaFoldDB" id="A0A857FSF4"/>
<evidence type="ECO:0000313" key="12">
    <source>
        <dbReference type="EMBL" id="QHC37152.1"/>
    </source>
</evidence>
<dbReference type="InterPro" id="IPR012910">
    <property type="entry name" value="Plug_dom"/>
</dbReference>
<dbReference type="InterPro" id="IPR000531">
    <property type="entry name" value="Beta-barrel_TonB"/>
</dbReference>
<comment type="subcellular location">
    <subcellularLocation>
        <location evidence="1 8">Cell outer membrane</location>
        <topology evidence="1 8">Multi-pass membrane protein</topology>
    </subcellularLocation>
</comment>
<dbReference type="GO" id="GO:0009279">
    <property type="term" value="C:cell outer membrane"/>
    <property type="evidence" value="ECO:0007669"/>
    <property type="project" value="UniProtKB-SubCell"/>
</dbReference>
<dbReference type="InterPro" id="IPR039426">
    <property type="entry name" value="TonB-dep_rcpt-like"/>
</dbReference>
<dbReference type="Pfam" id="PF00593">
    <property type="entry name" value="TonB_dep_Rec_b-barrel"/>
    <property type="match status" value="1"/>
</dbReference>
<keyword evidence="6 8" id="KW-0472">Membrane</keyword>
<evidence type="ECO:0000256" key="3">
    <source>
        <dbReference type="ARBA" id="ARBA00022452"/>
    </source>
</evidence>
<organism evidence="12 13">
    <name type="scientific">Komagataeibacter xylinus</name>
    <name type="common">Gluconacetobacter xylinus</name>
    <dbReference type="NCBI Taxonomy" id="28448"/>
    <lineage>
        <taxon>Bacteria</taxon>
        <taxon>Pseudomonadati</taxon>
        <taxon>Pseudomonadota</taxon>
        <taxon>Alphaproteobacteria</taxon>
        <taxon>Acetobacterales</taxon>
        <taxon>Acetobacteraceae</taxon>
        <taxon>Komagataeibacter</taxon>
    </lineage>
</organism>
<dbReference type="Gene3D" id="2.170.130.10">
    <property type="entry name" value="TonB-dependent receptor, plug domain"/>
    <property type="match status" value="1"/>
</dbReference>
<dbReference type="CDD" id="cd01347">
    <property type="entry name" value="ligand_gated_channel"/>
    <property type="match status" value="1"/>
</dbReference>
<dbReference type="Pfam" id="PF07715">
    <property type="entry name" value="Plug"/>
    <property type="match status" value="1"/>
</dbReference>
<gene>
    <name evidence="12" type="ORF">FMA36_09480</name>
</gene>